<evidence type="ECO:0000259" key="2">
    <source>
        <dbReference type="Pfam" id="PF00534"/>
    </source>
</evidence>
<dbReference type="CDD" id="cd03809">
    <property type="entry name" value="GT4_MtfB-like"/>
    <property type="match status" value="1"/>
</dbReference>
<keyword evidence="1 4" id="KW-0808">Transferase</keyword>
<dbReference type="OrthoDB" id="9797829at2"/>
<protein>
    <submittedName>
        <fullName evidence="4">Glycosyl transferase group 1</fullName>
    </submittedName>
</protein>
<name>U5QGN4_GLOK1</name>
<dbReference type="PANTHER" id="PTHR46401">
    <property type="entry name" value="GLYCOSYLTRANSFERASE WBBK-RELATED"/>
    <property type="match status" value="1"/>
</dbReference>
<feature type="domain" description="Glycosyltransferase subfamily 4-like N-terminal" evidence="3">
    <location>
        <begin position="75"/>
        <end position="147"/>
    </location>
</feature>
<dbReference type="Pfam" id="PF00534">
    <property type="entry name" value="Glycos_transf_1"/>
    <property type="match status" value="1"/>
</dbReference>
<dbReference type="GO" id="GO:0009103">
    <property type="term" value="P:lipopolysaccharide biosynthetic process"/>
    <property type="evidence" value="ECO:0007669"/>
    <property type="project" value="TreeGrafter"/>
</dbReference>
<dbReference type="eggNOG" id="COG0438">
    <property type="taxonomic scope" value="Bacteria"/>
</dbReference>
<accession>U5QGN4</accession>
<evidence type="ECO:0000256" key="1">
    <source>
        <dbReference type="ARBA" id="ARBA00022679"/>
    </source>
</evidence>
<dbReference type="STRING" id="1183438.GKIL_1850"/>
<gene>
    <name evidence="4" type="ORF">GKIL_1850</name>
</gene>
<dbReference type="PATRIC" id="fig|1183438.3.peg.1814"/>
<reference evidence="4 5" key="1">
    <citation type="journal article" date="2013" name="PLoS ONE">
        <title>Cultivation and Complete Genome Sequencing of Gloeobacter kilaueensis sp. nov., from a Lava Cave in Kilauea Caldera, Hawai'i.</title>
        <authorList>
            <person name="Saw J.H."/>
            <person name="Schatz M."/>
            <person name="Brown M.V."/>
            <person name="Kunkel D.D."/>
            <person name="Foster J.S."/>
            <person name="Shick H."/>
            <person name="Christensen S."/>
            <person name="Hou S."/>
            <person name="Wan X."/>
            <person name="Donachie S.P."/>
        </authorList>
    </citation>
    <scope>NUCLEOTIDE SEQUENCE [LARGE SCALE GENOMIC DNA]</scope>
    <source>
        <strain evidence="5">JS</strain>
    </source>
</reference>
<dbReference type="PANTHER" id="PTHR46401:SF2">
    <property type="entry name" value="GLYCOSYLTRANSFERASE WBBK-RELATED"/>
    <property type="match status" value="1"/>
</dbReference>
<dbReference type="GO" id="GO:0016757">
    <property type="term" value="F:glycosyltransferase activity"/>
    <property type="evidence" value="ECO:0007669"/>
    <property type="project" value="InterPro"/>
</dbReference>
<dbReference type="AlphaFoldDB" id="U5QGN4"/>
<feature type="domain" description="Glycosyl transferase family 1" evidence="2">
    <location>
        <begin position="169"/>
        <end position="320"/>
    </location>
</feature>
<dbReference type="SUPFAM" id="SSF53756">
    <property type="entry name" value="UDP-Glycosyltransferase/glycogen phosphorylase"/>
    <property type="match status" value="1"/>
</dbReference>
<dbReference type="KEGG" id="glj:GKIL_1850"/>
<keyword evidence="5" id="KW-1185">Reference proteome</keyword>
<sequence>MIAVNGRFLLRKRITGVERYAHELLARLPEYGPLRVERPRSAQSAYQHLWEQAILPARLARDTVLFNPCNLAPLAHPANVITLHDVVPLVYPQFYRPAFQLYYRTLIPLLARRALHILTVSEFSRRQILAGTGVDEKKVTVVPNGVSERFVPSLRSASSAIRTRYGIGAPYLLYVGSLEPRKNVATLLKAFSYAQRHLGLRGYELLIAGDRHRNFADVDVAPDQTAGIRLLGYVADADLPALYANADLFVYPSLCEGFGLPVLEAMACGVVALAAAGSSLIEVVGDAELCFDALDHRALAEKICFYLARPGLRQDCIARGLQRVEQFRWSRSAMLTARVLTDFR</sequence>
<dbReference type="HOGENOM" id="CLU_009583_27_2_3"/>
<dbReference type="Gene3D" id="3.40.50.2000">
    <property type="entry name" value="Glycogen Phosphorylase B"/>
    <property type="match status" value="2"/>
</dbReference>
<organism evidence="4 5">
    <name type="scientific">Gloeobacter kilaueensis (strain ATCC BAA-2537 / CCAP 1431/1 / ULC 316 / JS1)</name>
    <dbReference type="NCBI Taxonomy" id="1183438"/>
    <lineage>
        <taxon>Bacteria</taxon>
        <taxon>Bacillati</taxon>
        <taxon>Cyanobacteriota</taxon>
        <taxon>Cyanophyceae</taxon>
        <taxon>Gloeobacterales</taxon>
        <taxon>Gloeobacteraceae</taxon>
        <taxon>Gloeobacter</taxon>
    </lineage>
</organism>
<dbReference type="Proteomes" id="UP000017396">
    <property type="component" value="Chromosome"/>
</dbReference>
<proteinExistence type="predicted"/>
<dbReference type="InterPro" id="IPR001296">
    <property type="entry name" value="Glyco_trans_1"/>
</dbReference>
<dbReference type="InterPro" id="IPR028098">
    <property type="entry name" value="Glyco_trans_4-like_N"/>
</dbReference>
<dbReference type="RefSeq" id="WP_023173221.1">
    <property type="nucleotide sequence ID" value="NC_022600.1"/>
</dbReference>
<evidence type="ECO:0000313" key="5">
    <source>
        <dbReference type="Proteomes" id="UP000017396"/>
    </source>
</evidence>
<evidence type="ECO:0000313" key="4">
    <source>
        <dbReference type="EMBL" id="AGY58096.1"/>
    </source>
</evidence>
<dbReference type="Pfam" id="PF13439">
    <property type="entry name" value="Glyco_transf_4"/>
    <property type="match status" value="1"/>
</dbReference>
<dbReference type="EMBL" id="CP003587">
    <property type="protein sequence ID" value="AGY58096.1"/>
    <property type="molecule type" value="Genomic_DNA"/>
</dbReference>
<evidence type="ECO:0000259" key="3">
    <source>
        <dbReference type="Pfam" id="PF13439"/>
    </source>
</evidence>